<dbReference type="AlphaFoldDB" id="A0A2I2EZC2"/>
<feature type="region of interest" description="Disordered" evidence="1">
    <location>
        <begin position="146"/>
        <end position="201"/>
    </location>
</feature>
<evidence type="ECO:0000256" key="2">
    <source>
        <dbReference type="SAM" id="SignalP"/>
    </source>
</evidence>
<gene>
    <name evidence="3" type="ORF">BDW47DRAFT_120939</name>
</gene>
<feature type="signal peptide" evidence="2">
    <location>
        <begin position="1"/>
        <end position="29"/>
    </location>
</feature>
<organism evidence="3 4">
    <name type="scientific">Aspergillus candidus</name>
    <dbReference type="NCBI Taxonomy" id="41067"/>
    <lineage>
        <taxon>Eukaryota</taxon>
        <taxon>Fungi</taxon>
        <taxon>Dikarya</taxon>
        <taxon>Ascomycota</taxon>
        <taxon>Pezizomycotina</taxon>
        <taxon>Eurotiomycetes</taxon>
        <taxon>Eurotiomycetidae</taxon>
        <taxon>Eurotiales</taxon>
        <taxon>Aspergillaceae</taxon>
        <taxon>Aspergillus</taxon>
        <taxon>Aspergillus subgen. Circumdati</taxon>
    </lineage>
</organism>
<protein>
    <submittedName>
        <fullName evidence="3">Uncharacterized protein</fullName>
    </submittedName>
</protein>
<dbReference type="EMBL" id="KZ559196">
    <property type="protein sequence ID" value="PLB33723.1"/>
    <property type="molecule type" value="Genomic_DNA"/>
</dbReference>
<dbReference type="OrthoDB" id="4367369at2759"/>
<evidence type="ECO:0000313" key="4">
    <source>
        <dbReference type="Proteomes" id="UP000234585"/>
    </source>
</evidence>
<dbReference type="STRING" id="41067.A0A2I2EZC2"/>
<reference evidence="3 4" key="1">
    <citation type="submission" date="2017-12" db="EMBL/GenBank/DDBJ databases">
        <authorList>
            <consortium name="DOE Joint Genome Institute"/>
            <person name="Haridas S."/>
            <person name="Kjaerbolling I."/>
            <person name="Vesth T.C."/>
            <person name="Frisvad J.C."/>
            <person name="Nybo J.L."/>
            <person name="Theobald S."/>
            <person name="Kuo A."/>
            <person name="Bowyer P."/>
            <person name="Matsuda Y."/>
            <person name="Mondo S."/>
            <person name="Lyhne E.K."/>
            <person name="Kogle M.E."/>
            <person name="Clum A."/>
            <person name="Lipzen A."/>
            <person name="Salamov A."/>
            <person name="Ngan C.Y."/>
            <person name="Daum C."/>
            <person name="Chiniquy J."/>
            <person name="Barry K."/>
            <person name="LaButti K."/>
            <person name="Simmons B.A."/>
            <person name="Magnuson J.K."/>
            <person name="Mortensen U.H."/>
            <person name="Larsen T.O."/>
            <person name="Grigoriev I.V."/>
            <person name="Baker S.E."/>
            <person name="Andersen M.R."/>
            <person name="Nordberg H.P."/>
            <person name="Cantor M.N."/>
            <person name="Hua S.X."/>
        </authorList>
    </citation>
    <scope>NUCLEOTIDE SEQUENCE [LARGE SCALE GENOMIC DNA]</scope>
    <source>
        <strain evidence="3 4">CBS 102.13</strain>
    </source>
</reference>
<keyword evidence="4" id="KW-1185">Reference proteome</keyword>
<dbReference type="RefSeq" id="XP_024667735.1">
    <property type="nucleotide sequence ID" value="XM_024815548.1"/>
</dbReference>
<feature type="compositionally biased region" description="Basic and acidic residues" evidence="1">
    <location>
        <begin position="175"/>
        <end position="186"/>
    </location>
</feature>
<evidence type="ECO:0000313" key="3">
    <source>
        <dbReference type="EMBL" id="PLB33723.1"/>
    </source>
</evidence>
<name>A0A2I2EZC2_ASPCN</name>
<proteinExistence type="predicted"/>
<accession>A0A2I2EZC2</accession>
<dbReference type="Proteomes" id="UP000234585">
    <property type="component" value="Unassembled WGS sequence"/>
</dbReference>
<evidence type="ECO:0000256" key="1">
    <source>
        <dbReference type="SAM" id="MobiDB-lite"/>
    </source>
</evidence>
<dbReference type="GeneID" id="36522708"/>
<keyword evidence="2" id="KW-0732">Signal</keyword>
<sequence>MHLSVSALPSLLTIITPLITLTLPPPTTAWAFAYTNQTGNTRFIHGYESDLRKCTVANIAKGKLVDYDSQGDRVCVSIFRDETCTDSAGYACHTHVHNASANFAAYSIYPREEEAGGGGLSGGAIAGIVVGVVAACAGAGGLLGRGSKRGSGESSARGHTAHGDGDGDGGGDGDVGARESEFERPSELMGDAGLSEMSDSHRVVELGDSGRVERHPQMKVAELG</sequence>
<feature type="chain" id="PRO_5014124041" evidence="2">
    <location>
        <begin position="30"/>
        <end position="224"/>
    </location>
</feature>